<dbReference type="GO" id="GO:0008422">
    <property type="term" value="F:beta-glucosidase activity"/>
    <property type="evidence" value="ECO:0007669"/>
    <property type="project" value="TreeGrafter"/>
</dbReference>
<dbReference type="Pfam" id="PF00232">
    <property type="entry name" value="Glyco_hydro_1"/>
    <property type="match status" value="1"/>
</dbReference>
<dbReference type="OrthoDB" id="65569at2759"/>
<dbReference type="GO" id="GO:0005975">
    <property type="term" value="P:carbohydrate metabolic process"/>
    <property type="evidence" value="ECO:0007669"/>
    <property type="project" value="InterPro"/>
</dbReference>
<dbReference type="InterPro" id="IPR017853">
    <property type="entry name" value="GH"/>
</dbReference>
<dbReference type="EMBL" id="CAKXYY010000002">
    <property type="protein sequence ID" value="CAH2351095.1"/>
    <property type="molecule type" value="Genomic_DNA"/>
</dbReference>
<feature type="chain" id="PRO_5040275181" description="Beta-glucosidase" evidence="2">
    <location>
        <begin position="22"/>
        <end position="613"/>
    </location>
</feature>
<dbReference type="PANTHER" id="PTHR10353">
    <property type="entry name" value="GLYCOSYL HYDROLASE"/>
    <property type="match status" value="1"/>
</dbReference>
<comment type="similarity">
    <text evidence="1">Belongs to the glycosyl hydrolase 1 family.</text>
</comment>
<dbReference type="Gene3D" id="3.20.20.80">
    <property type="entry name" value="Glycosidases"/>
    <property type="match status" value="1"/>
</dbReference>
<organism evidence="3 4">
    <name type="scientific">[Candida] railenensis</name>
    <dbReference type="NCBI Taxonomy" id="45579"/>
    <lineage>
        <taxon>Eukaryota</taxon>
        <taxon>Fungi</taxon>
        <taxon>Dikarya</taxon>
        <taxon>Ascomycota</taxon>
        <taxon>Saccharomycotina</taxon>
        <taxon>Pichiomycetes</taxon>
        <taxon>Debaryomycetaceae</taxon>
        <taxon>Kurtzmaniella</taxon>
    </lineage>
</organism>
<evidence type="ECO:0000313" key="3">
    <source>
        <dbReference type="EMBL" id="CAH2351095.1"/>
    </source>
</evidence>
<evidence type="ECO:0000256" key="1">
    <source>
        <dbReference type="RuleBase" id="RU003690"/>
    </source>
</evidence>
<accession>A0A9P0QM87</accession>
<evidence type="ECO:0008006" key="5">
    <source>
        <dbReference type="Google" id="ProtNLM"/>
    </source>
</evidence>
<dbReference type="AlphaFoldDB" id="A0A9P0QM87"/>
<protein>
    <recommendedName>
        <fullName evidence="5">Beta-glucosidase</fullName>
    </recommendedName>
</protein>
<keyword evidence="2" id="KW-0732">Signal</keyword>
<keyword evidence="4" id="KW-1185">Reference proteome</keyword>
<sequence length="613" mass="69418">MYSSVAPILFCLGYLSRTGQSQPVNQTTSDSQYSIDWNPTYEYSTFSYYPNPSKTYATPNPKANSTTYYAPHYTDVAGSLLGNISTTTWGNWDHSTKVNATDSDDPYGNYAWTKMWEDASIKNYTNSALYSTTVTPTAIPSSDLILPPEDSYSFDDTLKFPSGFIFGVAGSAAQIEGAIADEGRTPTILETGTMNDNKSNDYVTNENYYLYKQDIVRIAAMGVKYYSFTIPWTRIMPFVLPNTPVNKLGIDHYDDLINTCLEYGITPIATLTHFDSPLMFNQGNFTANSTLFNNAGYDNDTFVDAFVNYGKIVLSHYADRVPIWIGFNEPFLYAGNAVGVKHVIQATAQLHKFYHEELKATGKFGIKFNDNFGVPKDPTNEDDVAAANRFQELYLGSFANALFLGKDYPDSWKDTFSDTLSEFSFTEDELKDIKGGADFFGIDPYTYTVVSAPEGGIEACAANSSDTLWPYCVVQEETAESGWAIGYRSQSYVYITPTQLREFLNYIWDTFEAPVFVTEFGFPEWREAEKELKDQVFDENRSIYYRSFMQAILQAINLDKVQVIGALAWSFADNWEFGDYTQQFGLQVVNRTTQERHYKKSFFDLVKFIEDRR</sequence>
<proteinExistence type="inferred from homology"/>
<dbReference type="Proteomes" id="UP000837801">
    <property type="component" value="Unassembled WGS sequence"/>
</dbReference>
<dbReference type="InterPro" id="IPR001360">
    <property type="entry name" value="Glyco_hydro_1"/>
</dbReference>
<comment type="caution">
    <text evidence="3">The sequence shown here is derived from an EMBL/GenBank/DDBJ whole genome shotgun (WGS) entry which is preliminary data.</text>
</comment>
<evidence type="ECO:0000313" key="4">
    <source>
        <dbReference type="Proteomes" id="UP000837801"/>
    </source>
</evidence>
<dbReference type="PRINTS" id="PR00131">
    <property type="entry name" value="GLHYDRLASE1"/>
</dbReference>
<feature type="signal peptide" evidence="2">
    <location>
        <begin position="1"/>
        <end position="21"/>
    </location>
</feature>
<evidence type="ECO:0000256" key="2">
    <source>
        <dbReference type="SAM" id="SignalP"/>
    </source>
</evidence>
<reference evidence="3" key="1">
    <citation type="submission" date="2022-03" db="EMBL/GenBank/DDBJ databases">
        <authorList>
            <person name="Legras J.-L."/>
            <person name="Devillers H."/>
            <person name="Grondin C."/>
        </authorList>
    </citation>
    <scope>NUCLEOTIDE SEQUENCE</scope>
    <source>
        <strain evidence="3">CLIB 1423</strain>
    </source>
</reference>
<dbReference type="PANTHER" id="PTHR10353:SF53">
    <property type="entry name" value="BETA-1,4-GLUCOSIDASE (EUROFUNG)"/>
    <property type="match status" value="1"/>
</dbReference>
<gene>
    <name evidence="3" type="ORF">CLIB1423_02S12112</name>
</gene>
<name>A0A9P0QM87_9ASCO</name>
<dbReference type="SUPFAM" id="SSF51445">
    <property type="entry name" value="(Trans)glycosidases"/>
    <property type="match status" value="1"/>
</dbReference>